<dbReference type="Gene3D" id="1.20.120.1750">
    <property type="match status" value="1"/>
</dbReference>
<dbReference type="SMART" id="SM00647">
    <property type="entry name" value="IBR"/>
    <property type="match status" value="2"/>
</dbReference>
<dbReference type="PROSITE" id="PS51873">
    <property type="entry name" value="TRIAD"/>
    <property type="match status" value="1"/>
</dbReference>
<evidence type="ECO:0000256" key="1">
    <source>
        <dbReference type="ARBA" id="ARBA00001798"/>
    </source>
</evidence>
<proteinExistence type="inferred from homology"/>
<dbReference type="Gene3D" id="3.30.40.10">
    <property type="entry name" value="Zinc/RING finger domain, C3HC4 (zinc finger)"/>
    <property type="match status" value="1"/>
</dbReference>
<evidence type="ECO:0000313" key="16">
    <source>
        <dbReference type="Proteomes" id="UP001165080"/>
    </source>
</evidence>
<comment type="caution">
    <text evidence="15">The sequence shown here is derived from an EMBL/GenBank/DDBJ whole genome shotgun (WGS) entry which is preliminary data.</text>
</comment>
<dbReference type="GO" id="GO:0016567">
    <property type="term" value="P:protein ubiquitination"/>
    <property type="evidence" value="ECO:0007669"/>
    <property type="project" value="InterPro"/>
</dbReference>
<keyword evidence="8 11" id="KW-0863">Zinc-finger</keyword>
<keyword evidence="9" id="KW-0833">Ubl conjugation pathway</keyword>
<evidence type="ECO:0000256" key="4">
    <source>
        <dbReference type="ARBA" id="ARBA00012251"/>
    </source>
</evidence>
<feature type="domain" description="RING-type" evidence="13">
    <location>
        <begin position="112"/>
        <end position="170"/>
    </location>
</feature>
<accession>A0A9W6F422</accession>
<gene>
    <name evidence="15" type="primary">PLEST007118</name>
    <name evidence="15" type="ORF">PLESTB_000987300</name>
</gene>
<dbReference type="PROSITE" id="PS50089">
    <property type="entry name" value="ZF_RING_2"/>
    <property type="match status" value="1"/>
</dbReference>
<feature type="compositionally biased region" description="Low complexity" evidence="12">
    <location>
        <begin position="192"/>
        <end position="210"/>
    </location>
</feature>
<evidence type="ECO:0000313" key="15">
    <source>
        <dbReference type="EMBL" id="GLC55439.1"/>
    </source>
</evidence>
<protein>
    <recommendedName>
        <fullName evidence="4">RBR-type E3 ubiquitin transferase</fullName>
        <ecNumber evidence="4">2.3.2.31</ecNumber>
    </recommendedName>
</protein>
<evidence type="ECO:0000256" key="12">
    <source>
        <dbReference type="SAM" id="MobiDB-lite"/>
    </source>
</evidence>
<dbReference type="InterPro" id="IPR044066">
    <property type="entry name" value="TRIAD_supradom"/>
</dbReference>
<evidence type="ECO:0000256" key="9">
    <source>
        <dbReference type="ARBA" id="ARBA00022786"/>
    </source>
</evidence>
<dbReference type="InterPro" id="IPR017907">
    <property type="entry name" value="Znf_RING_CS"/>
</dbReference>
<evidence type="ECO:0000256" key="6">
    <source>
        <dbReference type="ARBA" id="ARBA00022723"/>
    </source>
</evidence>
<evidence type="ECO:0000256" key="2">
    <source>
        <dbReference type="ARBA" id="ARBA00003976"/>
    </source>
</evidence>
<sequence length="377" mass="40076">MDSLASHGPLDELAALRLQEEELREHQDSFFANLVDLLLDAGVDIADAQGIERLLQELDLDASVKDDILLYRSQLAELNAAKQHITEEYTVRELSEPGSEAGLGASSSSVQCLACLDSFPEYAASCAGGGDADSNASPSSSAAPACGHYFCASCMIDYVRGAVRDRKCPVRCPLGAGGRAGAGGDEARSVQGSGNRSSSDGSSSSSSSSSNPGCPCTITRGSILALLADHPADLQTYLQLEAESTLDPGSLLYCPHKDCSNPLVLDGDLPPDAPASCPACNRGFCPRCRITGWHEGYSCAAFQALPAHQRSAEDAAVLQLSERQRWRACPACKRMVERNQGCNHMRCLCGGEYCYRCGVQYEQGQKRCGCELFLDAA</sequence>
<dbReference type="InterPro" id="IPR001841">
    <property type="entry name" value="Znf_RING"/>
</dbReference>
<evidence type="ECO:0000256" key="10">
    <source>
        <dbReference type="ARBA" id="ARBA00022833"/>
    </source>
</evidence>
<evidence type="ECO:0000256" key="5">
    <source>
        <dbReference type="ARBA" id="ARBA00022679"/>
    </source>
</evidence>
<keyword evidence="7" id="KW-0677">Repeat</keyword>
<feature type="region of interest" description="Disordered" evidence="12">
    <location>
        <begin position="178"/>
        <end position="213"/>
    </location>
</feature>
<comment type="function">
    <text evidence="2">Might act as an E3 ubiquitin-protein ligase, or as part of E3 complex, which accepts ubiquitin from specific E2 ubiquitin-conjugating enzymes and then transfers it to substrates.</text>
</comment>
<name>A0A9W6F422_9CHLO</name>
<evidence type="ECO:0000256" key="7">
    <source>
        <dbReference type="ARBA" id="ARBA00022737"/>
    </source>
</evidence>
<evidence type="ECO:0000256" key="3">
    <source>
        <dbReference type="ARBA" id="ARBA00005884"/>
    </source>
</evidence>
<dbReference type="EC" id="2.3.2.31" evidence="4"/>
<dbReference type="PROSITE" id="PS00518">
    <property type="entry name" value="ZF_RING_1"/>
    <property type="match status" value="1"/>
</dbReference>
<evidence type="ECO:0000259" key="14">
    <source>
        <dbReference type="PROSITE" id="PS51873"/>
    </source>
</evidence>
<feature type="domain" description="RING-type" evidence="14">
    <location>
        <begin position="108"/>
        <end position="377"/>
    </location>
</feature>
<dbReference type="PANTHER" id="PTHR11685">
    <property type="entry name" value="RBR FAMILY RING FINGER AND IBR DOMAIN-CONTAINING"/>
    <property type="match status" value="1"/>
</dbReference>
<keyword evidence="6" id="KW-0479">Metal-binding</keyword>
<dbReference type="CDD" id="cd22584">
    <property type="entry name" value="Rcat_RBR_unk"/>
    <property type="match status" value="1"/>
</dbReference>
<dbReference type="EMBL" id="BRXU01000013">
    <property type="protein sequence ID" value="GLC55439.1"/>
    <property type="molecule type" value="Genomic_DNA"/>
</dbReference>
<reference evidence="15 16" key="1">
    <citation type="journal article" date="2023" name="Commun. Biol.">
        <title>Reorganization of the ancestral sex-determining regions during the evolution of trioecy in Pleodorina starrii.</title>
        <authorList>
            <person name="Takahashi K."/>
            <person name="Suzuki S."/>
            <person name="Kawai-Toyooka H."/>
            <person name="Yamamoto K."/>
            <person name="Hamaji T."/>
            <person name="Ootsuki R."/>
            <person name="Yamaguchi H."/>
            <person name="Kawachi M."/>
            <person name="Higashiyama T."/>
            <person name="Nozaki H."/>
        </authorList>
    </citation>
    <scope>NUCLEOTIDE SEQUENCE [LARGE SCALE GENOMIC DNA]</scope>
    <source>
        <strain evidence="15 16">NIES-4479</strain>
    </source>
</reference>
<dbReference type="GO" id="GO:0008270">
    <property type="term" value="F:zinc ion binding"/>
    <property type="evidence" value="ECO:0007669"/>
    <property type="project" value="UniProtKB-KW"/>
</dbReference>
<dbReference type="Pfam" id="PF01485">
    <property type="entry name" value="IBR"/>
    <property type="match status" value="2"/>
</dbReference>
<dbReference type="GO" id="GO:0061630">
    <property type="term" value="F:ubiquitin protein ligase activity"/>
    <property type="evidence" value="ECO:0007669"/>
    <property type="project" value="UniProtKB-EC"/>
</dbReference>
<dbReference type="SUPFAM" id="SSF57850">
    <property type="entry name" value="RING/U-box"/>
    <property type="match status" value="3"/>
</dbReference>
<keyword evidence="10" id="KW-0862">Zinc</keyword>
<evidence type="ECO:0000256" key="8">
    <source>
        <dbReference type="ARBA" id="ARBA00022771"/>
    </source>
</evidence>
<keyword evidence="5" id="KW-0808">Transferase</keyword>
<comment type="similarity">
    <text evidence="3">Belongs to the RBR family. Ariadne subfamily.</text>
</comment>
<keyword evidence="16" id="KW-1185">Reference proteome</keyword>
<evidence type="ECO:0000259" key="13">
    <source>
        <dbReference type="PROSITE" id="PS50089"/>
    </source>
</evidence>
<dbReference type="InterPro" id="IPR031127">
    <property type="entry name" value="E3_UB_ligase_RBR"/>
</dbReference>
<comment type="catalytic activity">
    <reaction evidence="1">
        <text>[E2 ubiquitin-conjugating enzyme]-S-ubiquitinyl-L-cysteine + [acceptor protein]-L-lysine = [E2 ubiquitin-conjugating enzyme]-L-cysteine + [acceptor protein]-N(6)-ubiquitinyl-L-lysine.</text>
        <dbReference type="EC" id="2.3.2.31"/>
    </reaction>
</comment>
<dbReference type="AlphaFoldDB" id="A0A9W6F422"/>
<dbReference type="Proteomes" id="UP001165080">
    <property type="component" value="Unassembled WGS sequence"/>
</dbReference>
<dbReference type="InterPro" id="IPR013083">
    <property type="entry name" value="Znf_RING/FYVE/PHD"/>
</dbReference>
<dbReference type="InterPro" id="IPR002867">
    <property type="entry name" value="IBR_dom"/>
</dbReference>
<evidence type="ECO:0000256" key="11">
    <source>
        <dbReference type="PROSITE-ProRule" id="PRU00175"/>
    </source>
</evidence>
<organism evidence="15 16">
    <name type="scientific">Pleodorina starrii</name>
    <dbReference type="NCBI Taxonomy" id="330485"/>
    <lineage>
        <taxon>Eukaryota</taxon>
        <taxon>Viridiplantae</taxon>
        <taxon>Chlorophyta</taxon>
        <taxon>core chlorophytes</taxon>
        <taxon>Chlorophyceae</taxon>
        <taxon>CS clade</taxon>
        <taxon>Chlamydomonadales</taxon>
        <taxon>Volvocaceae</taxon>
        <taxon>Pleodorina</taxon>
    </lineage>
</organism>